<organism evidence="2 3">
    <name type="scientific">Rhodovulum sulfidophilum</name>
    <name type="common">Rhodobacter sulfidophilus</name>
    <dbReference type="NCBI Taxonomy" id="35806"/>
    <lineage>
        <taxon>Bacteria</taxon>
        <taxon>Pseudomonadati</taxon>
        <taxon>Pseudomonadota</taxon>
        <taxon>Alphaproteobacteria</taxon>
        <taxon>Rhodobacterales</taxon>
        <taxon>Paracoccaceae</taxon>
        <taxon>Rhodovulum</taxon>
    </lineage>
</organism>
<dbReference type="SUPFAM" id="SSF158682">
    <property type="entry name" value="TerB-like"/>
    <property type="match status" value="1"/>
</dbReference>
<dbReference type="AlphaFoldDB" id="A0A2W5Q984"/>
<dbReference type="InterPro" id="IPR029024">
    <property type="entry name" value="TerB-like"/>
</dbReference>
<name>A0A2W5Q984_RHOSU</name>
<dbReference type="CDD" id="cd07313">
    <property type="entry name" value="terB_like_2"/>
    <property type="match status" value="1"/>
</dbReference>
<gene>
    <name evidence="2" type="ORF">DI556_15750</name>
</gene>
<dbReference type="EMBL" id="QFPW01000014">
    <property type="protein sequence ID" value="PZQ47950.1"/>
    <property type="molecule type" value="Genomic_DNA"/>
</dbReference>
<evidence type="ECO:0000313" key="2">
    <source>
        <dbReference type="EMBL" id="PZQ47950.1"/>
    </source>
</evidence>
<reference evidence="2 3" key="1">
    <citation type="submission" date="2017-08" db="EMBL/GenBank/DDBJ databases">
        <title>Infants hospitalized years apart are colonized by the same room-sourced microbial strains.</title>
        <authorList>
            <person name="Brooks B."/>
            <person name="Olm M.R."/>
            <person name="Firek B.A."/>
            <person name="Baker R."/>
            <person name="Thomas B.C."/>
            <person name="Morowitz M.J."/>
            <person name="Banfield J.F."/>
        </authorList>
    </citation>
    <scope>NUCLEOTIDE SEQUENCE [LARGE SCALE GENOMIC DNA]</scope>
    <source>
        <strain evidence="2">S2_005_002_R2_34</strain>
    </source>
</reference>
<accession>A0A2W5Q984</accession>
<sequence>MFADLLRRLNAAAGAPPLGPGAARVALAALMVRVARSDERYSDPERARIDALLAAHYGLSPEEAAALRGQAETAEARAQDTVQFTRVIKEDVPYEERVGIVEALWRVATADGIDADERGVLRLVANLLGVSDQESALARQRAERR</sequence>
<protein>
    <recommendedName>
        <fullName evidence="1">Co-chaperone DjlA N-terminal domain-containing protein</fullName>
    </recommendedName>
</protein>
<proteinExistence type="predicted"/>
<feature type="domain" description="Co-chaperone DjlA N-terminal" evidence="1">
    <location>
        <begin position="25"/>
        <end position="140"/>
    </location>
</feature>
<comment type="caution">
    <text evidence="2">The sequence shown here is derived from an EMBL/GenBank/DDBJ whole genome shotgun (WGS) entry which is preliminary data.</text>
</comment>
<evidence type="ECO:0000313" key="3">
    <source>
        <dbReference type="Proteomes" id="UP000249185"/>
    </source>
</evidence>
<dbReference type="Gene3D" id="1.10.3680.10">
    <property type="entry name" value="TerB-like"/>
    <property type="match status" value="1"/>
</dbReference>
<dbReference type="InterPro" id="IPR007791">
    <property type="entry name" value="DjlA_N"/>
</dbReference>
<dbReference type="Pfam" id="PF05099">
    <property type="entry name" value="TerB"/>
    <property type="match status" value="1"/>
</dbReference>
<dbReference type="Proteomes" id="UP000249185">
    <property type="component" value="Unassembled WGS sequence"/>
</dbReference>
<evidence type="ECO:0000259" key="1">
    <source>
        <dbReference type="Pfam" id="PF05099"/>
    </source>
</evidence>